<dbReference type="SUPFAM" id="SSF103473">
    <property type="entry name" value="MFS general substrate transporter"/>
    <property type="match status" value="2"/>
</dbReference>
<dbReference type="OrthoDB" id="46396at2759"/>
<dbReference type="GeneID" id="63680350"/>
<dbReference type="PRINTS" id="PR01130">
    <property type="entry name" value="DERENTRNSPRT"/>
</dbReference>
<feature type="transmembrane region" description="Helical" evidence="7">
    <location>
        <begin position="256"/>
        <end position="274"/>
    </location>
</feature>
<evidence type="ECO:0000256" key="7">
    <source>
        <dbReference type="SAM" id="Phobius"/>
    </source>
</evidence>
<keyword evidence="9" id="KW-1185">Reference proteome</keyword>
<dbReference type="GO" id="GO:0005886">
    <property type="term" value="C:plasma membrane"/>
    <property type="evidence" value="ECO:0007669"/>
    <property type="project" value="TreeGrafter"/>
</dbReference>
<feature type="transmembrane region" description="Helical" evidence="7">
    <location>
        <begin position="107"/>
        <end position="128"/>
    </location>
</feature>
<comment type="subcellular location">
    <subcellularLocation>
        <location evidence="1">Membrane</location>
        <topology evidence="1">Multi-pass membrane protein</topology>
    </subcellularLocation>
</comment>
<reference evidence="8 9" key="1">
    <citation type="journal article" date="2014" name="BMC Genomics">
        <title>Comparative genomics of the major fungal agents of human and animal Sporotrichosis: Sporothrix schenckii and Sporothrix brasiliensis.</title>
        <authorList>
            <person name="Teixeira M.M."/>
            <person name="de Almeida L.G."/>
            <person name="Kubitschek-Barreira P."/>
            <person name="Alves F.L."/>
            <person name="Kioshima E.S."/>
            <person name="Abadio A.K."/>
            <person name="Fernandes L."/>
            <person name="Derengowski L.S."/>
            <person name="Ferreira K.S."/>
            <person name="Souza R.C."/>
            <person name="Ruiz J.C."/>
            <person name="de Andrade N.C."/>
            <person name="Paes H.C."/>
            <person name="Nicola A.M."/>
            <person name="Albuquerque P."/>
            <person name="Gerber A.L."/>
            <person name="Martins V.P."/>
            <person name="Peconick L.D."/>
            <person name="Neto A.V."/>
            <person name="Chaucanez C.B."/>
            <person name="Silva P.A."/>
            <person name="Cunha O.L."/>
            <person name="de Oliveira F.F."/>
            <person name="dos Santos T.C."/>
            <person name="Barros A.L."/>
            <person name="Soares M.A."/>
            <person name="de Oliveira L.M."/>
            <person name="Marini M.M."/>
            <person name="Villalobos-Duno H."/>
            <person name="Cunha M.M."/>
            <person name="de Hoog S."/>
            <person name="da Silveira J.F."/>
            <person name="Henrissat B."/>
            <person name="Nino-Vega G.A."/>
            <person name="Cisalpino P.S."/>
            <person name="Mora-Montes H.M."/>
            <person name="Almeida S.R."/>
            <person name="Stajich J.E."/>
            <person name="Lopes-Bezerra L.M."/>
            <person name="Vasconcelos A.T."/>
            <person name="Felipe M.S."/>
        </authorList>
    </citation>
    <scope>NUCLEOTIDE SEQUENCE [LARGE SCALE GENOMIC DNA]</scope>
    <source>
        <strain evidence="8 9">5110</strain>
    </source>
</reference>
<evidence type="ECO:0000256" key="4">
    <source>
        <dbReference type="ARBA" id="ARBA00022692"/>
    </source>
</evidence>
<dbReference type="GO" id="GO:0034257">
    <property type="term" value="F:nicotinamide riboside transmembrane transporter activity"/>
    <property type="evidence" value="ECO:0007669"/>
    <property type="project" value="TreeGrafter"/>
</dbReference>
<dbReference type="InterPro" id="IPR002259">
    <property type="entry name" value="Eqnu_transpt"/>
</dbReference>
<feature type="transmembrane region" description="Helical" evidence="7">
    <location>
        <begin position="206"/>
        <end position="229"/>
    </location>
</feature>
<feature type="transmembrane region" description="Helical" evidence="7">
    <location>
        <begin position="168"/>
        <end position="194"/>
    </location>
</feature>
<evidence type="ECO:0000256" key="5">
    <source>
        <dbReference type="ARBA" id="ARBA00022989"/>
    </source>
</evidence>
<dbReference type="Pfam" id="PF01733">
    <property type="entry name" value="Nucleoside_tran"/>
    <property type="match status" value="1"/>
</dbReference>
<dbReference type="PANTHER" id="PTHR10332">
    <property type="entry name" value="EQUILIBRATIVE NUCLEOSIDE TRANSPORTER"/>
    <property type="match status" value="1"/>
</dbReference>
<dbReference type="VEuPathDB" id="FungiDB:SPBR_07175"/>
<evidence type="ECO:0000256" key="2">
    <source>
        <dbReference type="ARBA" id="ARBA00007965"/>
    </source>
</evidence>
<name>A0A0C2IG50_9PEZI</name>
<dbReference type="RefSeq" id="XP_040616156.1">
    <property type="nucleotide sequence ID" value="XM_040765429.1"/>
</dbReference>
<dbReference type="GO" id="GO:0015205">
    <property type="term" value="F:nucleobase transmembrane transporter activity"/>
    <property type="evidence" value="ECO:0007669"/>
    <property type="project" value="TreeGrafter"/>
</dbReference>
<feature type="transmembrane region" description="Helical" evidence="7">
    <location>
        <begin position="322"/>
        <end position="340"/>
    </location>
</feature>
<accession>A0A0C2IG50</accession>
<sequence>MPRVSIMDKIRQMFGGKKDAGNGPDYEPVSDERMPLALEDDRHSGYASSLMEGELEDDGGGAAPFSWVEYSIFVLIGVAMLWAWNMFMAAAPYFQMRFAADPAIRDMFQSTIISVSTCANLAAMLVLTNIQYSASYPFRINTALVMNVVVFGLLTASTSVFLHVATGVYLLFLVVMVAGSAWACGLIQNGAFAFAASFGRPEYTQAIMAGQGVAGVLPPLAQMVTVLVFPPPLPPPPPGTAAVHLRSAEAEAGTSAFYYFLTAVVISVIALVAFQPLARRHDRIVETRMAQALSESMASIEDAERAARKVVGLKTLFFKMHWVALSVFICFVITMFFPVFTPKVLSVRTVLGDPATGGGAAAAVPAILRPPAFIPLAFFFWNLGDLLGRITTMLPVPEVLQRRPVLLFAFGLARLVFLPLYFLCNLGGRGAVVNSDLFYLLLVQLPFGLSSGWLSSTAMMTAGDWVEDGEREAAGGFMGLCLVAGLTVGSFLSFTVASI</sequence>
<dbReference type="AlphaFoldDB" id="A0A0C2IG50"/>
<dbReference type="PANTHER" id="PTHR10332:SF88">
    <property type="entry name" value="EQUILIBRATIVE NUCLEOSIDE TRANSPORTER 1, ISOFORM A"/>
    <property type="match status" value="1"/>
</dbReference>
<keyword evidence="4 7" id="KW-0812">Transmembrane</keyword>
<feature type="transmembrane region" description="Helical" evidence="7">
    <location>
        <begin position="404"/>
        <end position="422"/>
    </location>
</feature>
<feature type="transmembrane region" description="Helical" evidence="7">
    <location>
        <begin position="360"/>
        <end position="383"/>
    </location>
</feature>
<dbReference type="Proteomes" id="UP000031575">
    <property type="component" value="Unassembled WGS sequence"/>
</dbReference>
<feature type="transmembrane region" description="Helical" evidence="7">
    <location>
        <begin position="437"/>
        <end position="456"/>
    </location>
</feature>
<dbReference type="HOGENOM" id="CLU_021611_3_0_1"/>
<comment type="caution">
    <text evidence="8">The sequence shown here is derived from an EMBL/GenBank/DDBJ whole genome shotgun (WGS) entry which is preliminary data.</text>
</comment>
<comment type="similarity">
    <text evidence="2">Belongs to the SLC29A/ENT transporter (TC 2.A.57) family.</text>
</comment>
<protein>
    <submittedName>
        <fullName evidence="8">Solute carrier family 29 (Equilibrative nucleoside transporter), member 1/2/3</fullName>
    </submittedName>
</protein>
<evidence type="ECO:0000313" key="8">
    <source>
        <dbReference type="EMBL" id="KIH88146.1"/>
    </source>
</evidence>
<organism evidence="8 9">
    <name type="scientific">Sporothrix brasiliensis 5110</name>
    <dbReference type="NCBI Taxonomy" id="1398154"/>
    <lineage>
        <taxon>Eukaryota</taxon>
        <taxon>Fungi</taxon>
        <taxon>Dikarya</taxon>
        <taxon>Ascomycota</taxon>
        <taxon>Pezizomycotina</taxon>
        <taxon>Sordariomycetes</taxon>
        <taxon>Sordariomycetidae</taxon>
        <taxon>Ophiostomatales</taxon>
        <taxon>Ophiostomataceae</taxon>
        <taxon>Sporothrix</taxon>
    </lineage>
</organism>
<keyword evidence="6 7" id="KW-0472">Membrane</keyword>
<keyword evidence="5 7" id="KW-1133">Transmembrane helix</keyword>
<dbReference type="GO" id="GO:0000329">
    <property type="term" value="C:fungal-type vacuole membrane"/>
    <property type="evidence" value="ECO:0007669"/>
    <property type="project" value="TreeGrafter"/>
</dbReference>
<dbReference type="EMBL" id="AWTV01000009">
    <property type="protein sequence ID" value="KIH88146.1"/>
    <property type="molecule type" value="Genomic_DNA"/>
</dbReference>
<evidence type="ECO:0000313" key="9">
    <source>
        <dbReference type="Proteomes" id="UP000031575"/>
    </source>
</evidence>
<proteinExistence type="inferred from homology"/>
<evidence type="ECO:0000256" key="6">
    <source>
        <dbReference type="ARBA" id="ARBA00023136"/>
    </source>
</evidence>
<evidence type="ECO:0000256" key="1">
    <source>
        <dbReference type="ARBA" id="ARBA00004141"/>
    </source>
</evidence>
<feature type="transmembrane region" description="Helical" evidence="7">
    <location>
        <begin position="477"/>
        <end position="497"/>
    </location>
</feature>
<gene>
    <name evidence="8" type="ORF">SPBR_07175</name>
</gene>
<dbReference type="InterPro" id="IPR036259">
    <property type="entry name" value="MFS_trans_sf"/>
</dbReference>
<feature type="transmembrane region" description="Helical" evidence="7">
    <location>
        <begin position="140"/>
        <end position="162"/>
    </location>
</feature>
<keyword evidence="3" id="KW-0813">Transport</keyword>
<feature type="transmembrane region" description="Helical" evidence="7">
    <location>
        <begin position="72"/>
        <end position="95"/>
    </location>
</feature>
<dbReference type="PIRSF" id="PIRSF016379">
    <property type="entry name" value="ENT"/>
    <property type="match status" value="1"/>
</dbReference>
<evidence type="ECO:0000256" key="3">
    <source>
        <dbReference type="ARBA" id="ARBA00022448"/>
    </source>
</evidence>